<dbReference type="RefSeq" id="XP_001889001.1">
    <property type="nucleotide sequence ID" value="XM_001888966.1"/>
</dbReference>
<dbReference type="InParanoid" id="B0DYI3"/>
<dbReference type="Proteomes" id="UP000001194">
    <property type="component" value="Unassembled WGS sequence"/>
</dbReference>
<dbReference type="HOGENOM" id="CLU_1845447_0_0_1"/>
<keyword evidence="2" id="KW-1185">Reference proteome</keyword>
<evidence type="ECO:0000313" key="2">
    <source>
        <dbReference type="Proteomes" id="UP000001194"/>
    </source>
</evidence>
<gene>
    <name evidence="1" type="ORF">LACBIDRAFT_334222</name>
</gene>
<dbReference type="EMBL" id="DS547150">
    <property type="protein sequence ID" value="EDR00442.1"/>
    <property type="molecule type" value="Genomic_DNA"/>
</dbReference>
<dbReference type="GeneID" id="6084619"/>
<dbReference type="KEGG" id="lbc:LACBIDRAFT_334222"/>
<protein>
    <submittedName>
        <fullName evidence="1">Predicted protein</fullName>
    </submittedName>
</protein>
<dbReference type="AlphaFoldDB" id="B0DYI3"/>
<proteinExistence type="predicted"/>
<reference evidence="1 2" key="1">
    <citation type="journal article" date="2008" name="Nature">
        <title>The genome of Laccaria bicolor provides insights into mycorrhizal symbiosis.</title>
        <authorList>
            <person name="Martin F."/>
            <person name="Aerts A."/>
            <person name="Ahren D."/>
            <person name="Brun A."/>
            <person name="Danchin E.G.J."/>
            <person name="Duchaussoy F."/>
            <person name="Gibon J."/>
            <person name="Kohler A."/>
            <person name="Lindquist E."/>
            <person name="Pereda V."/>
            <person name="Salamov A."/>
            <person name="Shapiro H.J."/>
            <person name="Wuyts J."/>
            <person name="Blaudez D."/>
            <person name="Buee M."/>
            <person name="Brokstein P."/>
            <person name="Canbaeck B."/>
            <person name="Cohen D."/>
            <person name="Courty P.E."/>
            <person name="Coutinho P.M."/>
            <person name="Delaruelle C."/>
            <person name="Detter J.C."/>
            <person name="Deveau A."/>
            <person name="DiFazio S."/>
            <person name="Duplessis S."/>
            <person name="Fraissinet-Tachet L."/>
            <person name="Lucic E."/>
            <person name="Frey-Klett P."/>
            <person name="Fourrey C."/>
            <person name="Feussner I."/>
            <person name="Gay G."/>
            <person name="Grimwood J."/>
            <person name="Hoegger P.J."/>
            <person name="Jain P."/>
            <person name="Kilaru S."/>
            <person name="Labbe J."/>
            <person name="Lin Y.C."/>
            <person name="Legue V."/>
            <person name="Le Tacon F."/>
            <person name="Marmeisse R."/>
            <person name="Melayah D."/>
            <person name="Montanini B."/>
            <person name="Muratet M."/>
            <person name="Nehls U."/>
            <person name="Niculita-Hirzel H."/>
            <person name="Oudot-Le Secq M.P."/>
            <person name="Peter M."/>
            <person name="Quesneville H."/>
            <person name="Rajashekar B."/>
            <person name="Reich M."/>
            <person name="Rouhier N."/>
            <person name="Schmutz J."/>
            <person name="Yin T."/>
            <person name="Chalot M."/>
            <person name="Henrissat B."/>
            <person name="Kuees U."/>
            <person name="Lucas S."/>
            <person name="Van de Peer Y."/>
            <person name="Podila G.K."/>
            <person name="Polle A."/>
            <person name="Pukkila P.J."/>
            <person name="Richardson P.M."/>
            <person name="Rouze P."/>
            <person name="Sanders I.R."/>
            <person name="Stajich J.E."/>
            <person name="Tunlid A."/>
            <person name="Tuskan G."/>
            <person name="Grigoriev I.V."/>
        </authorList>
    </citation>
    <scope>NUCLEOTIDE SEQUENCE [LARGE SCALE GENOMIC DNA]</scope>
    <source>
        <strain evidence="2">S238N-H82 / ATCC MYA-4686</strain>
    </source>
</reference>
<organism evidence="2">
    <name type="scientific">Laccaria bicolor (strain S238N-H82 / ATCC MYA-4686)</name>
    <name type="common">Bicoloured deceiver</name>
    <name type="synonym">Laccaria laccata var. bicolor</name>
    <dbReference type="NCBI Taxonomy" id="486041"/>
    <lineage>
        <taxon>Eukaryota</taxon>
        <taxon>Fungi</taxon>
        <taxon>Dikarya</taxon>
        <taxon>Basidiomycota</taxon>
        <taxon>Agaricomycotina</taxon>
        <taxon>Agaricomycetes</taxon>
        <taxon>Agaricomycetidae</taxon>
        <taxon>Agaricales</taxon>
        <taxon>Agaricineae</taxon>
        <taxon>Hydnangiaceae</taxon>
        <taxon>Laccaria</taxon>
    </lineage>
</organism>
<sequence>MFLRDKPIKKTVTYFIKPGDFVIISILFSQPKDIDTWRQRLAGFNPVGNKASTGNPTFQVDEYDPSQSGETYAGEVAFKRKEADAEGRSEPHSRNRKSGATDLADLIFKAFTLTCFLCSDLWGALVASLRSDPPENGNF</sequence>
<evidence type="ECO:0000313" key="1">
    <source>
        <dbReference type="EMBL" id="EDR00442.1"/>
    </source>
</evidence>
<name>B0DYI3_LACBS</name>
<accession>B0DYI3</accession>